<protein>
    <submittedName>
        <fullName evidence="1">SNF1-related protein kinase regulatory subunit beta-2</fullName>
    </submittedName>
</protein>
<organism evidence="1 2">
    <name type="scientific">Camellia lanceoleosa</name>
    <dbReference type="NCBI Taxonomy" id="1840588"/>
    <lineage>
        <taxon>Eukaryota</taxon>
        <taxon>Viridiplantae</taxon>
        <taxon>Streptophyta</taxon>
        <taxon>Embryophyta</taxon>
        <taxon>Tracheophyta</taxon>
        <taxon>Spermatophyta</taxon>
        <taxon>Magnoliopsida</taxon>
        <taxon>eudicotyledons</taxon>
        <taxon>Gunneridae</taxon>
        <taxon>Pentapetalae</taxon>
        <taxon>asterids</taxon>
        <taxon>Ericales</taxon>
        <taxon>Theaceae</taxon>
        <taxon>Camellia</taxon>
    </lineage>
</organism>
<dbReference type="Proteomes" id="UP001060215">
    <property type="component" value="Chromosome 5"/>
</dbReference>
<dbReference type="EMBL" id="CM045762">
    <property type="protein sequence ID" value="KAI8011873.1"/>
    <property type="molecule type" value="Genomic_DNA"/>
</dbReference>
<keyword evidence="2" id="KW-1185">Reference proteome</keyword>
<reference evidence="1 2" key="1">
    <citation type="journal article" date="2022" name="Plant J.">
        <title>Chromosome-level genome of Camellia lanceoleosa provides a valuable resource for understanding genome evolution and self-incompatibility.</title>
        <authorList>
            <person name="Gong W."/>
            <person name="Xiao S."/>
            <person name="Wang L."/>
            <person name="Liao Z."/>
            <person name="Chang Y."/>
            <person name="Mo W."/>
            <person name="Hu G."/>
            <person name="Li W."/>
            <person name="Zhao G."/>
            <person name="Zhu H."/>
            <person name="Hu X."/>
            <person name="Ji K."/>
            <person name="Xiang X."/>
            <person name="Song Q."/>
            <person name="Yuan D."/>
            <person name="Jin S."/>
            <person name="Zhang L."/>
        </authorList>
    </citation>
    <scope>NUCLEOTIDE SEQUENCE [LARGE SCALE GENOMIC DNA]</scope>
    <source>
        <strain evidence="1">SQ_2022a</strain>
    </source>
</reference>
<evidence type="ECO:0000313" key="2">
    <source>
        <dbReference type="Proteomes" id="UP001060215"/>
    </source>
</evidence>
<gene>
    <name evidence="1" type="ORF">LOK49_LG06G00869</name>
</gene>
<name>A0ACC0HG30_9ERIC</name>
<accession>A0ACC0HG30</accession>
<evidence type="ECO:0000313" key="1">
    <source>
        <dbReference type="EMBL" id="KAI8011873.1"/>
    </source>
</evidence>
<proteinExistence type="predicted"/>
<sequence length="268" mass="30073">MGNVSGRKDEAGTKIEKEESMEYAHGGGAHVNYHAHNNPFPDSMVQSPPHNPRAYSSPFIFTPQVPIVQFQTHSFTQTATQNEDMRISQTGVPTMITWSYGAKQVAIEGSWDNWKTREFLRKSGKDFTIMKVLPSCVYHYQFIVDGQWRYSHDLPQECDDSGNIFNVLDLQDYVPEVLNNISGSESPPSPDSGYNNSPFSSEDFSKKLPELPPLLQQSSLDQPSSSRDSPETLEKPLAAALNHLYLQKGVLVNLWLHLAPLIAFAQNM</sequence>
<comment type="caution">
    <text evidence="1">The sequence shown here is derived from an EMBL/GenBank/DDBJ whole genome shotgun (WGS) entry which is preliminary data.</text>
</comment>